<name>A0A553S887_ENTAV</name>
<dbReference type="EMBL" id="PDXQ01000001">
    <property type="protein sequence ID" value="TRZ33195.1"/>
    <property type="molecule type" value="Genomic_DNA"/>
</dbReference>
<proteinExistence type="predicted"/>
<organism evidence="2 3">
    <name type="scientific">Enterococcus avium</name>
    <name type="common">Streptococcus avium</name>
    <dbReference type="NCBI Taxonomy" id="33945"/>
    <lineage>
        <taxon>Bacteria</taxon>
        <taxon>Bacillati</taxon>
        <taxon>Bacillota</taxon>
        <taxon>Bacilli</taxon>
        <taxon>Lactobacillales</taxon>
        <taxon>Enterococcaceae</taxon>
        <taxon>Enterococcus</taxon>
    </lineage>
</organism>
<evidence type="ECO:0000259" key="1">
    <source>
        <dbReference type="Pfam" id="PF25509"/>
    </source>
</evidence>
<sequence length="284" mass="30043">MKRILACSASDFGKDTTPVELKEAIKASEGRVILANVAAESAPLYPEVTNGEMAAAFGADLLLLKAVDVQKLSIGGIGEINHLSQLRELTGTGIGLNLEIADGIPTFKQVNRESIQEAISKGADFLSLTAYVKPEATVERILSDIRLVRESYQGLLMLNPVISHGMDLSLEALLQYVDAGVDLLVLPSPGSVAGVTENQLAEIISAVRKKGALVSCTVGTSQEGTDKESIQQIALSAKRAGADVFELGDAGVSGMPVPTTIFDASIAIRGRRHTFVRMARSANR</sequence>
<evidence type="ECO:0000313" key="2">
    <source>
        <dbReference type="EMBL" id="TRZ33195.1"/>
    </source>
</evidence>
<dbReference type="SUPFAM" id="SSF51395">
    <property type="entry name" value="FMN-linked oxidoreductases"/>
    <property type="match status" value="1"/>
</dbReference>
<reference evidence="2 3" key="1">
    <citation type="submission" date="2017-10" db="EMBL/GenBank/DDBJ databases">
        <title>FDA dAtabase for Regulatory Grade micrObial Sequences (FDA-ARGOS): Supporting development and validation of Infectious Disease Dx tests.</title>
        <authorList>
            <person name="Campos J."/>
            <person name="Goldberg B."/>
            <person name="Tallon L.J."/>
            <person name="Sadzewicz L."/>
            <person name="Sengamalay N."/>
            <person name="Ott S."/>
            <person name="Godinez A."/>
            <person name="Nagaraj S."/>
            <person name="Vyas G."/>
            <person name="Aluvathingal J."/>
            <person name="Nadendla S."/>
            <person name="Geyer C."/>
            <person name="Nandy P."/>
            <person name="Hobson J."/>
            <person name="Sichtig H."/>
        </authorList>
    </citation>
    <scope>NUCLEOTIDE SEQUENCE [LARGE SCALE GENOMIC DNA]</scope>
    <source>
        <strain evidence="2 3">FDAARGOS_185</strain>
    </source>
</reference>
<evidence type="ECO:0000313" key="3">
    <source>
        <dbReference type="Proteomes" id="UP000316316"/>
    </source>
</evidence>
<dbReference type="AlphaFoldDB" id="A0A553S887"/>
<dbReference type="RefSeq" id="WP_049219660.1">
    <property type="nucleotide sequence ID" value="NZ_CABGUH010000002.1"/>
</dbReference>
<gene>
    <name evidence="2" type="ORF">AUF17_03515</name>
</gene>
<comment type="caution">
    <text evidence="2">The sequence shown here is derived from an EMBL/GenBank/DDBJ whole genome shotgun (WGS) entry which is preliminary data.</text>
</comment>
<dbReference type="GeneID" id="69568783"/>
<dbReference type="InterPro" id="IPR057238">
    <property type="entry name" value="DUF7916"/>
</dbReference>
<accession>A0A553S887</accession>
<feature type="domain" description="DUF7916" evidence="1">
    <location>
        <begin position="5"/>
        <end position="284"/>
    </location>
</feature>
<dbReference type="Proteomes" id="UP000316316">
    <property type="component" value="Unassembled WGS sequence"/>
</dbReference>
<protein>
    <recommendedName>
        <fullName evidence="1">DUF7916 domain-containing protein</fullName>
    </recommendedName>
</protein>
<dbReference type="CDD" id="cd00945">
    <property type="entry name" value="Aldolase_Class_I"/>
    <property type="match status" value="1"/>
</dbReference>
<dbReference type="Pfam" id="PF25509">
    <property type="entry name" value="DUF7916"/>
    <property type="match status" value="1"/>
</dbReference>